<feature type="domain" description="Mur ligase central" evidence="11">
    <location>
        <begin position="109"/>
        <end position="311"/>
    </location>
</feature>
<organism evidence="12 13">
    <name type="scientific">Methylobacterium crusticola</name>
    <dbReference type="NCBI Taxonomy" id="1697972"/>
    <lineage>
        <taxon>Bacteria</taxon>
        <taxon>Pseudomonadati</taxon>
        <taxon>Pseudomonadota</taxon>
        <taxon>Alphaproteobacteria</taxon>
        <taxon>Hyphomicrobiales</taxon>
        <taxon>Methylobacteriaceae</taxon>
        <taxon>Methylobacterium</taxon>
    </lineage>
</organism>
<feature type="domain" description="Mur ligase C-terminal" evidence="10">
    <location>
        <begin position="337"/>
        <end position="460"/>
    </location>
</feature>
<dbReference type="HAMAP" id="MF_00208">
    <property type="entry name" value="MurE"/>
    <property type="match status" value="1"/>
</dbReference>
<dbReference type="InterPro" id="IPR013221">
    <property type="entry name" value="Mur_ligase_cen"/>
</dbReference>
<keyword evidence="7" id="KW-0963">Cytoplasm</keyword>
<feature type="binding site" evidence="7">
    <location>
        <position position="186"/>
    </location>
    <ligand>
        <name>UDP-N-acetyl-alpha-D-muramoyl-L-alanyl-D-glutamate</name>
        <dbReference type="ChEBI" id="CHEBI:83900"/>
    </ligand>
</feature>
<comment type="function">
    <text evidence="7">Catalyzes the addition of meso-diaminopimelic acid to the nucleotide precursor UDP-N-acetylmuramoyl-L-alanyl-D-glutamate (UMAG) in the biosynthesis of bacterial cell-wall peptidoglycan.</text>
</comment>
<dbReference type="Pfam" id="PF08245">
    <property type="entry name" value="Mur_ligase_M"/>
    <property type="match status" value="1"/>
</dbReference>
<evidence type="ECO:0000259" key="9">
    <source>
        <dbReference type="Pfam" id="PF01225"/>
    </source>
</evidence>
<feature type="binding site" evidence="7">
    <location>
        <position position="462"/>
    </location>
    <ligand>
        <name>meso-2,6-diaminopimelate</name>
        <dbReference type="ChEBI" id="CHEBI:57791"/>
    </ligand>
</feature>
<keyword evidence="7" id="KW-0067">ATP-binding</keyword>
<keyword evidence="13" id="KW-1185">Reference proteome</keyword>
<dbReference type="InterPro" id="IPR036565">
    <property type="entry name" value="Mur-like_cat_sf"/>
</dbReference>
<dbReference type="NCBIfam" id="NF001126">
    <property type="entry name" value="PRK00139.1-4"/>
    <property type="match status" value="1"/>
</dbReference>
<evidence type="ECO:0000256" key="3">
    <source>
        <dbReference type="ARBA" id="ARBA00022960"/>
    </source>
</evidence>
<reference evidence="12" key="1">
    <citation type="journal article" date="2021" name="Front. Microbiol.">
        <title>Comprehensive Comparative Genomics and Phenotyping of Methylobacterium Species.</title>
        <authorList>
            <person name="Alessa O."/>
            <person name="Ogura Y."/>
            <person name="Fujitani Y."/>
            <person name="Takami H."/>
            <person name="Hayashi T."/>
            <person name="Sahin N."/>
            <person name="Tani A."/>
        </authorList>
    </citation>
    <scope>NUCLEOTIDE SEQUENCE</scope>
    <source>
        <strain evidence="12">KCTC 52305</strain>
    </source>
</reference>
<comment type="similarity">
    <text evidence="1 7">Belongs to the MurCDEF family. MurE subfamily.</text>
</comment>
<dbReference type="InterPro" id="IPR000713">
    <property type="entry name" value="Mur_ligase_N"/>
</dbReference>
<evidence type="ECO:0000259" key="10">
    <source>
        <dbReference type="Pfam" id="PF02875"/>
    </source>
</evidence>
<dbReference type="Pfam" id="PF02875">
    <property type="entry name" value="Mur_ligase_C"/>
    <property type="match status" value="1"/>
</dbReference>
<keyword evidence="7" id="KW-0547">Nucleotide-binding</keyword>
<dbReference type="PANTHER" id="PTHR23135">
    <property type="entry name" value="MUR LIGASE FAMILY MEMBER"/>
    <property type="match status" value="1"/>
</dbReference>
<feature type="binding site" evidence="7">
    <location>
        <position position="31"/>
    </location>
    <ligand>
        <name>UDP-N-acetyl-alpha-D-muramoyl-L-alanyl-D-glutamate</name>
        <dbReference type="ChEBI" id="CHEBI:83900"/>
    </ligand>
</feature>
<keyword evidence="7" id="KW-0460">Magnesium</keyword>
<dbReference type="Gene3D" id="3.40.1390.10">
    <property type="entry name" value="MurE/MurF, N-terminal domain"/>
    <property type="match status" value="1"/>
</dbReference>
<evidence type="ECO:0000256" key="1">
    <source>
        <dbReference type="ARBA" id="ARBA00005898"/>
    </source>
</evidence>
<feature type="binding site" evidence="7">
    <location>
        <begin position="111"/>
        <end position="117"/>
    </location>
    <ligand>
        <name>ATP</name>
        <dbReference type="ChEBI" id="CHEBI:30616"/>
    </ligand>
</feature>
<dbReference type="GO" id="GO:0016874">
    <property type="term" value="F:ligase activity"/>
    <property type="evidence" value="ECO:0007669"/>
    <property type="project" value="UniProtKB-KW"/>
</dbReference>
<dbReference type="Gene3D" id="3.40.1190.10">
    <property type="entry name" value="Mur-like, catalytic domain"/>
    <property type="match status" value="1"/>
</dbReference>
<reference evidence="12" key="2">
    <citation type="submission" date="2021-08" db="EMBL/GenBank/DDBJ databases">
        <authorList>
            <person name="Tani A."/>
            <person name="Ola A."/>
            <person name="Ogura Y."/>
            <person name="Katsura K."/>
            <person name="Hayashi T."/>
        </authorList>
    </citation>
    <scope>NUCLEOTIDE SEQUENCE</scope>
    <source>
        <strain evidence="12">KCTC 52305</strain>
    </source>
</reference>
<evidence type="ECO:0000313" key="12">
    <source>
        <dbReference type="EMBL" id="GJD49651.1"/>
    </source>
</evidence>
<feature type="binding site" evidence="7">
    <location>
        <position position="386"/>
    </location>
    <ligand>
        <name>meso-2,6-diaminopimelate</name>
        <dbReference type="ChEBI" id="CHEBI:57791"/>
    </ligand>
</feature>
<dbReference type="NCBIfam" id="TIGR01085">
    <property type="entry name" value="murE"/>
    <property type="match status" value="1"/>
</dbReference>
<evidence type="ECO:0000256" key="4">
    <source>
        <dbReference type="ARBA" id="ARBA00022984"/>
    </source>
</evidence>
<keyword evidence="5 7" id="KW-0131">Cell cycle</keyword>
<dbReference type="SUPFAM" id="SSF63418">
    <property type="entry name" value="MurE/MurF N-terminal domain"/>
    <property type="match status" value="1"/>
</dbReference>
<keyword evidence="6 7" id="KW-0961">Cell wall biogenesis/degradation</keyword>
<feature type="binding site" evidence="7">
    <location>
        <position position="188"/>
    </location>
    <ligand>
        <name>UDP-N-acetyl-alpha-D-muramoyl-L-alanyl-D-glutamate</name>
        <dbReference type="ChEBI" id="CHEBI:83900"/>
    </ligand>
</feature>
<keyword evidence="2 7" id="KW-0132">Cell division</keyword>
<keyword evidence="3 7" id="KW-0133">Cell shape</keyword>
<feature type="domain" description="Mur ligase N-terminal catalytic" evidence="9">
    <location>
        <begin position="24"/>
        <end position="97"/>
    </location>
</feature>
<dbReference type="SUPFAM" id="SSF53244">
    <property type="entry name" value="MurD-like peptide ligases, peptide-binding domain"/>
    <property type="match status" value="1"/>
</dbReference>
<evidence type="ECO:0000259" key="11">
    <source>
        <dbReference type="Pfam" id="PF08245"/>
    </source>
</evidence>
<dbReference type="Proteomes" id="UP001055167">
    <property type="component" value="Unassembled WGS sequence"/>
</dbReference>
<evidence type="ECO:0000313" key="13">
    <source>
        <dbReference type="Proteomes" id="UP001055167"/>
    </source>
</evidence>
<comment type="cofactor">
    <cofactor evidence="7">
        <name>Mg(2+)</name>
        <dbReference type="ChEBI" id="CHEBI:18420"/>
    </cofactor>
</comment>
<keyword evidence="7 12" id="KW-0436">Ligase</keyword>
<dbReference type="NCBIfam" id="NF001124">
    <property type="entry name" value="PRK00139.1-2"/>
    <property type="match status" value="1"/>
</dbReference>
<evidence type="ECO:0000256" key="6">
    <source>
        <dbReference type="ARBA" id="ARBA00023316"/>
    </source>
</evidence>
<comment type="catalytic activity">
    <reaction evidence="7">
        <text>UDP-N-acetyl-alpha-D-muramoyl-L-alanyl-D-glutamate + meso-2,6-diaminopimelate + ATP = UDP-N-acetyl-alpha-D-muramoyl-L-alanyl-gamma-D-glutamyl-meso-2,6-diaminopimelate + ADP + phosphate + H(+)</text>
        <dbReference type="Rhea" id="RHEA:23676"/>
        <dbReference type="ChEBI" id="CHEBI:15378"/>
        <dbReference type="ChEBI" id="CHEBI:30616"/>
        <dbReference type="ChEBI" id="CHEBI:43474"/>
        <dbReference type="ChEBI" id="CHEBI:57791"/>
        <dbReference type="ChEBI" id="CHEBI:83900"/>
        <dbReference type="ChEBI" id="CHEBI:83905"/>
        <dbReference type="ChEBI" id="CHEBI:456216"/>
        <dbReference type="EC" id="6.3.2.13"/>
    </reaction>
</comment>
<dbReference type="Pfam" id="PF01225">
    <property type="entry name" value="Mur_ligase"/>
    <property type="match status" value="1"/>
</dbReference>
<feature type="binding site" evidence="7">
    <location>
        <position position="458"/>
    </location>
    <ligand>
        <name>meso-2,6-diaminopimelate</name>
        <dbReference type="ChEBI" id="CHEBI:57791"/>
    </ligand>
</feature>
<dbReference type="InterPro" id="IPR036615">
    <property type="entry name" value="Mur_ligase_C_dom_sf"/>
</dbReference>
<feature type="binding site" evidence="7">
    <location>
        <position position="180"/>
    </location>
    <ligand>
        <name>UDP-N-acetyl-alpha-D-muramoyl-L-alanyl-D-glutamate</name>
        <dbReference type="ChEBI" id="CHEBI:83900"/>
    </ligand>
</feature>
<comment type="caution">
    <text evidence="12">The sequence shown here is derived from an EMBL/GenBank/DDBJ whole genome shotgun (WGS) entry which is preliminary data.</text>
</comment>
<evidence type="ECO:0000256" key="2">
    <source>
        <dbReference type="ARBA" id="ARBA00022618"/>
    </source>
</evidence>
<dbReference type="EMBL" id="BPQH01000006">
    <property type="protein sequence ID" value="GJD49651.1"/>
    <property type="molecule type" value="Genomic_DNA"/>
</dbReference>
<name>A0ABQ4QWC0_9HYPH</name>
<evidence type="ECO:0000256" key="7">
    <source>
        <dbReference type="HAMAP-Rule" id="MF_00208"/>
    </source>
</evidence>
<keyword evidence="4 7" id="KW-0573">Peptidoglycan synthesis</keyword>
<evidence type="ECO:0000256" key="5">
    <source>
        <dbReference type="ARBA" id="ARBA00023306"/>
    </source>
</evidence>
<feature type="modified residue" description="N6-carboxylysine" evidence="7">
    <location>
        <position position="220"/>
    </location>
</feature>
<gene>
    <name evidence="7 12" type="primary">murE</name>
    <name evidence="12" type="ORF">OPKNFCMD_2384</name>
</gene>
<dbReference type="PANTHER" id="PTHR23135:SF4">
    <property type="entry name" value="UDP-N-ACETYLMURAMOYL-L-ALANYL-D-GLUTAMATE--2,6-DIAMINOPIMELATE LIGASE MURE HOMOLOG, CHLOROPLASTIC"/>
    <property type="match status" value="1"/>
</dbReference>
<dbReference type="InterPro" id="IPR004101">
    <property type="entry name" value="Mur_ligase_C"/>
</dbReference>
<feature type="short sequence motif" description="Meso-diaminopimelate recognition motif" evidence="7">
    <location>
        <begin position="410"/>
        <end position="413"/>
    </location>
</feature>
<evidence type="ECO:0000256" key="8">
    <source>
        <dbReference type="RuleBase" id="RU004135"/>
    </source>
</evidence>
<protein>
    <recommendedName>
        <fullName evidence="7">UDP-N-acetylmuramoyl-L-alanyl-D-glutamate--2,6-diaminopimelate ligase</fullName>
        <ecNumber evidence="7">6.3.2.13</ecNumber>
    </recommendedName>
    <alternativeName>
        <fullName evidence="7">Meso-A2pm-adding enzyme</fullName>
    </alternativeName>
    <alternativeName>
        <fullName evidence="7">Meso-diaminopimelate-adding enzyme</fullName>
    </alternativeName>
    <alternativeName>
        <fullName evidence="7">UDP-MurNAc-L-Ala-D-Glu:meso-diaminopimelate ligase</fullName>
    </alternativeName>
    <alternativeName>
        <fullName evidence="7">UDP-MurNAc-tripeptide synthetase</fullName>
    </alternativeName>
    <alternativeName>
        <fullName evidence="7">UDP-N-acetylmuramyl-tripeptide synthetase</fullName>
    </alternativeName>
</protein>
<dbReference type="InterPro" id="IPR035911">
    <property type="entry name" value="MurE/MurF_N"/>
</dbReference>
<comment type="caution">
    <text evidence="7">Lacks conserved residue(s) required for the propagation of feature annotation.</text>
</comment>
<feature type="binding site" evidence="7">
    <location>
        <begin position="410"/>
        <end position="413"/>
    </location>
    <ligand>
        <name>meso-2,6-diaminopimelate</name>
        <dbReference type="ChEBI" id="CHEBI:57791"/>
    </ligand>
</feature>
<sequence length="489" mass="49613">MSRDGLTLGALFPEARGAPAALPVAGLTADSRTVAPGVVFVAVPGSAADGRRFAAQAAAAGAAAMVAEGPRPADLPEPVAYLAVADARRALALAAARLHPGQPAAIVAVTGTSGKSSVADFVRQILGRLGREAASLGTLGVITTGGAAYGSLTTPDPISLHATLDRLARDGITDLAMEASSHGIAQSRLDGVRLAAAGFTNLGHDHLDYHHTPEAYLAAKLRLFETLLPEGATAVVNADGAEAGRVAAAARARGLTVATTGRAGETLRLVSARTHGFSQALAVAAAGETHAVDLPFVGAFQVENALLAAGLVLAMPAGRGRTREVIAALGHLAGVPGRLERVGQVRDALCVVDYAHKPEALAGVLDALRPFTTGRLVCVMGCGGDRDRAKRPLMGGIAAGRADRVIVTDDNPRGEDPALIRAAILAAAPGAEEIGDRAEAIRAAVRDLAAGDVLVVAGKGHETGQIIGDRMLPFSDRDAVLSAIEETRA</sequence>
<proteinExistence type="inferred from homology"/>
<comment type="PTM">
    <text evidence="7">Carboxylation is probably crucial for Mg(2+) binding and, consequently, for the gamma-phosphate positioning of ATP.</text>
</comment>
<dbReference type="SUPFAM" id="SSF53623">
    <property type="entry name" value="MurD-like peptide ligases, catalytic domain"/>
    <property type="match status" value="1"/>
</dbReference>
<comment type="pathway">
    <text evidence="7 8">Cell wall biogenesis; peptidoglycan biosynthesis.</text>
</comment>
<comment type="subcellular location">
    <subcellularLocation>
        <location evidence="7 8">Cytoplasm</location>
    </subcellularLocation>
</comment>
<dbReference type="Gene3D" id="3.90.190.20">
    <property type="entry name" value="Mur ligase, C-terminal domain"/>
    <property type="match status" value="1"/>
</dbReference>
<dbReference type="EC" id="6.3.2.13" evidence="7"/>
<accession>A0ABQ4QWC0</accession>
<dbReference type="InterPro" id="IPR005761">
    <property type="entry name" value="UDP-N-AcMur-Glu-dNH2Pim_ligase"/>
</dbReference>
<feature type="binding site" evidence="7">
    <location>
        <begin position="153"/>
        <end position="154"/>
    </location>
    <ligand>
        <name>UDP-N-acetyl-alpha-D-muramoyl-L-alanyl-D-glutamate</name>
        <dbReference type="ChEBI" id="CHEBI:83900"/>
    </ligand>
</feature>
<dbReference type="RefSeq" id="WP_238313257.1">
    <property type="nucleotide sequence ID" value="NZ_BPQH01000006.1"/>
</dbReference>